<sequence length="92" mass="10549">MKIKFSAFADLKEIVGQKHMEFELEDGATVGDFLAFLLKRYGKPMERFLLKSAGGYWPFLLLVNQQDVRPDNYQKKLHEGDEIIILFPAEGG</sequence>
<gene>
    <name evidence="1" type="ORF">MOMUL_19370</name>
</gene>
<dbReference type="NCBIfam" id="TIGR01687">
    <property type="entry name" value="moaD_arch"/>
    <property type="match status" value="1"/>
</dbReference>
<dbReference type="InterPro" id="IPR003749">
    <property type="entry name" value="ThiS/MoaD-like"/>
</dbReference>
<dbReference type="RefSeq" id="WP_062284445.1">
    <property type="nucleotide sequence ID" value="NZ_LTBC01000007.1"/>
</dbReference>
<comment type="caution">
    <text evidence="1">The sequence shown here is derived from an EMBL/GenBank/DDBJ whole genome shotgun (WGS) entry which is preliminary data.</text>
</comment>
<dbReference type="PATRIC" id="fig|1122241.3.peg.2060"/>
<evidence type="ECO:0000313" key="1">
    <source>
        <dbReference type="EMBL" id="KYH31794.1"/>
    </source>
</evidence>
<protein>
    <submittedName>
        <fullName evidence="1">ThiS family protein</fullName>
    </submittedName>
</protein>
<dbReference type="InterPro" id="IPR016155">
    <property type="entry name" value="Mopterin_synth/thiamin_S_b"/>
</dbReference>
<dbReference type="InterPro" id="IPR012675">
    <property type="entry name" value="Beta-grasp_dom_sf"/>
</dbReference>
<dbReference type="InterPro" id="IPR010038">
    <property type="entry name" value="MoaD_arc-typ"/>
</dbReference>
<dbReference type="CDD" id="cd17040">
    <property type="entry name" value="Ubl_MoaD_like"/>
    <property type="match status" value="1"/>
</dbReference>
<dbReference type="OrthoDB" id="2112016at2"/>
<dbReference type="Gene3D" id="3.10.20.30">
    <property type="match status" value="1"/>
</dbReference>
<evidence type="ECO:0000313" key="2">
    <source>
        <dbReference type="Proteomes" id="UP000075670"/>
    </source>
</evidence>
<accession>A0A151AVV0</accession>
<keyword evidence="2" id="KW-1185">Reference proteome</keyword>
<dbReference type="EMBL" id="LTBC01000007">
    <property type="protein sequence ID" value="KYH31794.1"/>
    <property type="molecule type" value="Genomic_DNA"/>
</dbReference>
<dbReference type="Pfam" id="PF02597">
    <property type="entry name" value="ThiS"/>
    <property type="match status" value="1"/>
</dbReference>
<dbReference type="AlphaFoldDB" id="A0A151AVV0"/>
<dbReference type="SUPFAM" id="SSF54285">
    <property type="entry name" value="MoaD/ThiS"/>
    <property type="match status" value="1"/>
</dbReference>
<proteinExistence type="predicted"/>
<name>A0A151AVV0_9FIRM</name>
<reference evidence="1 2" key="1">
    <citation type="submission" date="2016-02" db="EMBL/GenBank/DDBJ databases">
        <title>Genome sequence of Moorella mulderi DSM 14980.</title>
        <authorList>
            <person name="Poehlein A."/>
            <person name="Daniel R."/>
        </authorList>
    </citation>
    <scope>NUCLEOTIDE SEQUENCE [LARGE SCALE GENOMIC DNA]</scope>
    <source>
        <strain evidence="1 2">DSM 14980</strain>
    </source>
</reference>
<organism evidence="1 2">
    <name type="scientific">Moorella mulderi DSM 14980</name>
    <dbReference type="NCBI Taxonomy" id="1122241"/>
    <lineage>
        <taxon>Bacteria</taxon>
        <taxon>Bacillati</taxon>
        <taxon>Bacillota</taxon>
        <taxon>Clostridia</taxon>
        <taxon>Neomoorellales</taxon>
        <taxon>Neomoorellaceae</taxon>
        <taxon>Neomoorella</taxon>
    </lineage>
</organism>
<dbReference type="Proteomes" id="UP000075670">
    <property type="component" value="Unassembled WGS sequence"/>
</dbReference>